<dbReference type="EMBL" id="RZNB01000008">
    <property type="protein sequence ID" value="RWZ46205.1"/>
    <property type="molecule type" value="Genomic_DNA"/>
</dbReference>
<evidence type="ECO:0000313" key="3">
    <source>
        <dbReference type="Proteomes" id="UP000288547"/>
    </source>
</evidence>
<dbReference type="Pfam" id="PF09683">
    <property type="entry name" value="Lactococcin_972"/>
    <property type="match status" value="1"/>
</dbReference>
<feature type="chain" id="PRO_5039005101" evidence="1">
    <location>
        <begin position="36"/>
        <end position="109"/>
    </location>
</feature>
<reference evidence="2 3" key="1">
    <citation type="submission" date="2018-12" db="EMBL/GenBank/DDBJ databases">
        <authorList>
            <person name="Li F."/>
        </authorList>
    </citation>
    <scope>NUCLEOTIDE SEQUENCE [LARGE SCALE GENOMIC DNA]</scope>
    <source>
        <strain evidence="2 3">11W25H-1</strain>
    </source>
</reference>
<dbReference type="InterPro" id="IPR006311">
    <property type="entry name" value="TAT_signal"/>
</dbReference>
<dbReference type="PROSITE" id="PS51318">
    <property type="entry name" value="TAT"/>
    <property type="match status" value="1"/>
</dbReference>
<organism evidence="2 3">
    <name type="scientific">Labedella phragmitis</name>
    <dbReference type="NCBI Taxonomy" id="2498849"/>
    <lineage>
        <taxon>Bacteria</taxon>
        <taxon>Bacillati</taxon>
        <taxon>Actinomycetota</taxon>
        <taxon>Actinomycetes</taxon>
        <taxon>Micrococcales</taxon>
        <taxon>Microbacteriaceae</taxon>
        <taxon>Labedella</taxon>
    </lineage>
</organism>
<dbReference type="NCBIfam" id="TIGR01653">
    <property type="entry name" value="lactococcin_972"/>
    <property type="match status" value="1"/>
</dbReference>
<dbReference type="Gene3D" id="2.60.40.2850">
    <property type="match status" value="1"/>
</dbReference>
<comment type="caution">
    <text evidence="2">The sequence shown here is derived from an EMBL/GenBank/DDBJ whole genome shotgun (WGS) entry which is preliminary data.</text>
</comment>
<keyword evidence="3" id="KW-1185">Reference proteome</keyword>
<accession>A0A3S5CBS8</accession>
<dbReference type="OrthoDB" id="5125456at2"/>
<keyword evidence="1" id="KW-0732">Signal</keyword>
<dbReference type="Proteomes" id="UP000288547">
    <property type="component" value="Unassembled WGS sequence"/>
</dbReference>
<dbReference type="AlphaFoldDB" id="A0A3S5CBS8"/>
<feature type="signal peptide" evidence="1">
    <location>
        <begin position="1"/>
        <end position="35"/>
    </location>
</feature>
<dbReference type="InterPro" id="IPR006540">
    <property type="entry name" value="Lactococcin_972"/>
</dbReference>
<protein>
    <submittedName>
        <fullName evidence="2">Lactococcin 972 family bacteriocin</fullName>
    </submittedName>
</protein>
<name>A0A3S5CBS8_9MICO</name>
<sequence>MERRMRLMTKRGSLTGLGAAALALAVVFAPAAAEAGTTTKKVGGGLWEYGVEAVVFSHYHHAKLYHSATACDGAILKTCKKKSAAPGAWAKTSTAKTFIGGNTAFWDTY</sequence>
<proteinExistence type="predicted"/>
<gene>
    <name evidence="2" type="ORF">ELQ90_15655</name>
</gene>
<evidence type="ECO:0000256" key="1">
    <source>
        <dbReference type="SAM" id="SignalP"/>
    </source>
</evidence>
<evidence type="ECO:0000313" key="2">
    <source>
        <dbReference type="EMBL" id="RWZ46205.1"/>
    </source>
</evidence>